<feature type="signal peptide" evidence="2">
    <location>
        <begin position="1"/>
        <end position="26"/>
    </location>
</feature>
<dbReference type="Proteomes" id="UP000033965">
    <property type="component" value="Unassembled WGS sequence"/>
</dbReference>
<accession>A0A0G1VPU1</accession>
<gene>
    <name evidence="3" type="ORF">UY44_C0009G0026</name>
</gene>
<organism evidence="3 4">
    <name type="scientific">Candidatus Kaiserbacteria bacterium GW2011_GWA2_49_19</name>
    <dbReference type="NCBI Taxonomy" id="1618669"/>
    <lineage>
        <taxon>Bacteria</taxon>
        <taxon>Candidatus Kaiseribacteriota</taxon>
    </lineage>
</organism>
<name>A0A0G1VPU1_9BACT</name>
<feature type="region of interest" description="Disordered" evidence="1">
    <location>
        <begin position="49"/>
        <end position="131"/>
    </location>
</feature>
<reference evidence="3 4" key="1">
    <citation type="journal article" date="2015" name="Nature">
        <title>rRNA introns, odd ribosomes, and small enigmatic genomes across a large radiation of phyla.</title>
        <authorList>
            <person name="Brown C.T."/>
            <person name="Hug L.A."/>
            <person name="Thomas B.C."/>
            <person name="Sharon I."/>
            <person name="Castelle C.J."/>
            <person name="Singh A."/>
            <person name="Wilkins M.J."/>
            <person name="Williams K.H."/>
            <person name="Banfield J.F."/>
        </authorList>
    </citation>
    <scope>NUCLEOTIDE SEQUENCE [LARGE SCALE GENOMIC DNA]</scope>
</reference>
<evidence type="ECO:0000256" key="1">
    <source>
        <dbReference type="SAM" id="MobiDB-lite"/>
    </source>
</evidence>
<evidence type="ECO:0000313" key="4">
    <source>
        <dbReference type="Proteomes" id="UP000033965"/>
    </source>
</evidence>
<dbReference type="AlphaFoldDB" id="A0A0G1VPU1"/>
<proteinExistence type="predicted"/>
<dbReference type="EMBL" id="LCPZ01000009">
    <property type="protein sequence ID" value="KKW08513.1"/>
    <property type="molecule type" value="Genomic_DNA"/>
</dbReference>
<sequence length="439" mass="48337">MFERSHRLVAVVAIAVTLALPVAALAQEYRATPPATPVVEPPVTPVVEPPVTPVVEPPKPARPVVAPRVRAKKAPEKSTEEGKPERSDGEGEGGQEQAEKNRRSSEEMEEEREKRQLEQDKKRQEKMLKQRQRSFKQFGVMLKKFKAKMDKLEAQGVTVPAVCKEAAGEAMTMVNTVLEATDPQVVEDMDTSDLQSVSDTLQDCGPKLDQAAQLPRIIKQTNSQIAKLEKRVKSVQAKAVRAGVDVSETLNKINESISQMKATVAGLATDEEPFSTLQDLPDTFQDIQQKLMGIEAVFQLKKTLKSIAGQLARYEAKVKRLEAKGGGEEARTALDEIKSLVSELKGQTLTEDTADELPDKLQLLMELKQTLDEELQMSGPAPKLYDTGGKKGGFDLPGLDKIIFNDSQTQRYMARLTERVTTGAQRVAGLKVKNSEAKE</sequence>
<protein>
    <submittedName>
        <fullName evidence="3">Uncharacterized protein</fullName>
    </submittedName>
</protein>
<feature type="compositionally biased region" description="Basic and acidic residues" evidence="1">
    <location>
        <begin position="73"/>
        <end position="89"/>
    </location>
</feature>
<feature type="compositionally biased region" description="Pro residues" evidence="1">
    <location>
        <begin position="49"/>
        <end position="61"/>
    </location>
</feature>
<keyword evidence="2" id="KW-0732">Signal</keyword>
<feature type="chain" id="PRO_5002540316" evidence="2">
    <location>
        <begin position="27"/>
        <end position="439"/>
    </location>
</feature>
<feature type="compositionally biased region" description="Basic and acidic residues" evidence="1">
    <location>
        <begin position="97"/>
        <end position="128"/>
    </location>
</feature>
<comment type="caution">
    <text evidence="3">The sequence shown here is derived from an EMBL/GenBank/DDBJ whole genome shotgun (WGS) entry which is preliminary data.</text>
</comment>
<evidence type="ECO:0000256" key="2">
    <source>
        <dbReference type="SAM" id="SignalP"/>
    </source>
</evidence>
<evidence type="ECO:0000313" key="3">
    <source>
        <dbReference type="EMBL" id="KKW08513.1"/>
    </source>
</evidence>